<dbReference type="Gene3D" id="1.10.238.10">
    <property type="entry name" value="EF-hand"/>
    <property type="match status" value="2"/>
</dbReference>
<organism evidence="8 9">
    <name type="scientific">Lithocarpus litseifolius</name>
    <dbReference type="NCBI Taxonomy" id="425828"/>
    <lineage>
        <taxon>Eukaryota</taxon>
        <taxon>Viridiplantae</taxon>
        <taxon>Streptophyta</taxon>
        <taxon>Embryophyta</taxon>
        <taxon>Tracheophyta</taxon>
        <taxon>Spermatophyta</taxon>
        <taxon>Magnoliopsida</taxon>
        <taxon>eudicotyledons</taxon>
        <taxon>Gunneridae</taxon>
        <taxon>Pentapetalae</taxon>
        <taxon>rosids</taxon>
        <taxon>fabids</taxon>
        <taxon>Fagales</taxon>
        <taxon>Fagaceae</taxon>
        <taxon>Lithocarpus</taxon>
    </lineage>
</organism>
<dbReference type="SUPFAM" id="SSF47473">
    <property type="entry name" value="EF-hand"/>
    <property type="match status" value="1"/>
</dbReference>
<gene>
    <name evidence="8" type="ORF">SO802_032208</name>
</gene>
<dbReference type="FunFam" id="1.10.238.10:FF:000089">
    <property type="entry name" value="calmodulin-like protein 3"/>
    <property type="match status" value="1"/>
</dbReference>
<evidence type="ECO:0000256" key="6">
    <source>
        <dbReference type="SAM" id="Phobius"/>
    </source>
</evidence>
<comment type="function">
    <text evidence="1">Potential calcium sensor.</text>
</comment>
<evidence type="ECO:0000313" key="8">
    <source>
        <dbReference type="EMBL" id="KAK9987257.1"/>
    </source>
</evidence>
<evidence type="ECO:0000313" key="9">
    <source>
        <dbReference type="Proteomes" id="UP001459277"/>
    </source>
</evidence>
<dbReference type="CDD" id="cd00051">
    <property type="entry name" value="EFh"/>
    <property type="match status" value="2"/>
</dbReference>
<feature type="domain" description="EF-hand" evidence="7">
    <location>
        <begin position="124"/>
        <end position="159"/>
    </location>
</feature>
<dbReference type="PANTHER" id="PTHR10891">
    <property type="entry name" value="EF-HAND CALCIUM-BINDING DOMAIN CONTAINING PROTEIN"/>
    <property type="match status" value="1"/>
</dbReference>
<evidence type="ECO:0000256" key="3">
    <source>
        <dbReference type="ARBA" id="ARBA00022737"/>
    </source>
</evidence>
<reference evidence="8 9" key="1">
    <citation type="submission" date="2024-01" db="EMBL/GenBank/DDBJ databases">
        <title>A telomere-to-telomere, gap-free genome of sweet tea (Lithocarpus litseifolius).</title>
        <authorList>
            <person name="Zhou J."/>
        </authorList>
    </citation>
    <scope>NUCLEOTIDE SEQUENCE [LARGE SCALE GENOMIC DNA]</scope>
    <source>
        <strain evidence="8">Zhou-2022a</strain>
        <tissue evidence="8">Leaf</tissue>
    </source>
</reference>
<dbReference type="PROSITE" id="PS50222">
    <property type="entry name" value="EF_HAND_2"/>
    <property type="match status" value="3"/>
</dbReference>
<dbReference type="GO" id="GO:0005509">
    <property type="term" value="F:calcium ion binding"/>
    <property type="evidence" value="ECO:0007669"/>
    <property type="project" value="InterPro"/>
</dbReference>
<name>A0AAW2BQ20_9ROSI</name>
<dbReference type="InterPro" id="IPR002048">
    <property type="entry name" value="EF_hand_dom"/>
</dbReference>
<dbReference type="Proteomes" id="UP001459277">
    <property type="component" value="Unassembled WGS sequence"/>
</dbReference>
<dbReference type="InterPro" id="IPR018247">
    <property type="entry name" value="EF_Hand_1_Ca_BS"/>
</dbReference>
<keyword evidence="3" id="KW-0677">Repeat</keyword>
<dbReference type="AlphaFoldDB" id="A0AAW2BQ20"/>
<sequence length="267" mass="29719">MQWLLLPHSHLTPLPSSLFPSKPHFFFFFLSFSFQFLSLPFLLIMKLPKSLSPKRFFGSKKNRPDLSRHDPLSFGSSTSISSSSSSDTSTSLHKPGSGTEIANIMTPKSVLPQESGDWGGISAEKHREFVQAFKLMDRDNDGMVSRKELEALLSRLGAEPLSQEEVTMMLSDVDGEGHGCISVDALLTRVGSACGPAGDTELRETFDFFDTDHDGKITAEELLSVFQTIGDERCTLEDCRRMIDGVDKNGDGFVCFEDFSRMMELQR</sequence>
<keyword evidence="4" id="KW-0106">Calcium</keyword>
<keyword evidence="6" id="KW-0812">Transmembrane</keyword>
<feature type="domain" description="EF-hand" evidence="7">
    <location>
        <begin position="234"/>
        <end position="267"/>
    </location>
</feature>
<dbReference type="InterPro" id="IPR011992">
    <property type="entry name" value="EF-hand-dom_pair"/>
</dbReference>
<evidence type="ECO:0000256" key="5">
    <source>
        <dbReference type="SAM" id="MobiDB-lite"/>
    </source>
</evidence>
<keyword evidence="6" id="KW-0472">Membrane</keyword>
<comment type="caution">
    <text evidence="8">The sequence shown here is derived from an EMBL/GenBank/DDBJ whole genome shotgun (WGS) entry which is preliminary data.</text>
</comment>
<keyword evidence="9" id="KW-1185">Reference proteome</keyword>
<protein>
    <recommendedName>
        <fullName evidence="7">EF-hand domain-containing protein</fullName>
    </recommendedName>
</protein>
<keyword evidence="6" id="KW-1133">Transmembrane helix</keyword>
<feature type="compositionally biased region" description="Basic and acidic residues" evidence="5">
    <location>
        <begin position="62"/>
        <end position="71"/>
    </location>
</feature>
<evidence type="ECO:0000256" key="2">
    <source>
        <dbReference type="ARBA" id="ARBA00022723"/>
    </source>
</evidence>
<feature type="transmembrane region" description="Helical" evidence="6">
    <location>
        <begin position="25"/>
        <end position="45"/>
    </location>
</feature>
<feature type="compositionally biased region" description="Low complexity" evidence="5">
    <location>
        <begin position="76"/>
        <end position="91"/>
    </location>
</feature>
<evidence type="ECO:0000256" key="4">
    <source>
        <dbReference type="ARBA" id="ARBA00022837"/>
    </source>
</evidence>
<feature type="region of interest" description="Disordered" evidence="5">
    <location>
        <begin position="60"/>
        <end position="106"/>
    </location>
</feature>
<proteinExistence type="predicted"/>
<dbReference type="PROSITE" id="PS00018">
    <property type="entry name" value="EF_HAND_1"/>
    <property type="match status" value="3"/>
</dbReference>
<dbReference type="Pfam" id="PF13499">
    <property type="entry name" value="EF-hand_7"/>
    <property type="match status" value="2"/>
</dbReference>
<dbReference type="InterPro" id="IPR039647">
    <property type="entry name" value="EF_hand_pair_protein_CML-like"/>
</dbReference>
<dbReference type="EMBL" id="JAZDWU010000011">
    <property type="protein sequence ID" value="KAK9987257.1"/>
    <property type="molecule type" value="Genomic_DNA"/>
</dbReference>
<dbReference type="SMART" id="SM00054">
    <property type="entry name" value="EFh"/>
    <property type="match status" value="4"/>
</dbReference>
<accession>A0AAW2BQ20</accession>
<dbReference type="GO" id="GO:0005737">
    <property type="term" value="C:cytoplasm"/>
    <property type="evidence" value="ECO:0007669"/>
    <property type="project" value="UniProtKB-ARBA"/>
</dbReference>
<feature type="domain" description="EF-hand" evidence="7">
    <location>
        <begin position="197"/>
        <end position="232"/>
    </location>
</feature>
<keyword evidence="2" id="KW-0479">Metal-binding</keyword>
<evidence type="ECO:0000256" key="1">
    <source>
        <dbReference type="ARBA" id="ARBA00003291"/>
    </source>
</evidence>
<evidence type="ECO:0000259" key="7">
    <source>
        <dbReference type="PROSITE" id="PS50222"/>
    </source>
</evidence>